<name>A0A1H0R4S1_9PSEU</name>
<comment type="similarity">
    <text evidence="2">Belongs to the glycosyl hydrolase 13 family.</text>
</comment>
<dbReference type="GO" id="GO:0051060">
    <property type="term" value="F:pullulanase activity"/>
    <property type="evidence" value="ECO:0007669"/>
    <property type="project" value="InterPro"/>
</dbReference>
<feature type="signal peptide" evidence="10">
    <location>
        <begin position="1"/>
        <end position="18"/>
    </location>
</feature>
<dbReference type="Gene3D" id="2.60.40.1130">
    <property type="entry name" value="Rab geranylgeranyltransferase alpha-subunit, insert domain"/>
    <property type="match status" value="1"/>
</dbReference>
<feature type="chain" id="PRO_5039707107" description="alpha-amylase" evidence="10">
    <location>
        <begin position="19"/>
        <end position="1904"/>
    </location>
</feature>
<dbReference type="Proteomes" id="UP000199651">
    <property type="component" value="Unassembled WGS sequence"/>
</dbReference>
<dbReference type="GO" id="GO:0004556">
    <property type="term" value="F:alpha-amylase activity"/>
    <property type="evidence" value="ECO:0007669"/>
    <property type="project" value="UniProtKB-EC"/>
</dbReference>
<dbReference type="SUPFAM" id="SSF51011">
    <property type="entry name" value="Glycosyl hydrolase domain"/>
    <property type="match status" value="1"/>
</dbReference>
<evidence type="ECO:0000256" key="10">
    <source>
        <dbReference type="SAM" id="SignalP"/>
    </source>
</evidence>
<dbReference type="CDD" id="cd02860">
    <property type="entry name" value="E_set_Pullulanase"/>
    <property type="match status" value="1"/>
</dbReference>
<reference evidence="13" key="1">
    <citation type="submission" date="2016-10" db="EMBL/GenBank/DDBJ databases">
        <authorList>
            <person name="Varghese N."/>
            <person name="Submissions S."/>
        </authorList>
    </citation>
    <scope>NUCLEOTIDE SEQUENCE [LARGE SCALE GENOMIC DNA]</scope>
    <source>
        <strain evidence="13">IBRC-M 10655</strain>
    </source>
</reference>
<dbReference type="Gene3D" id="2.60.40.1110">
    <property type="match status" value="2"/>
</dbReference>
<evidence type="ECO:0000256" key="7">
    <source>
        <dbReference type="ARBA" id="ARBA00023295"/>
    </source>
</evidence>
<dbReference type="CDD" id="cd11339">
    <property type="entry name" value="AmyAc_bac_CMD_like_2"/>
    <property type="match status" value="1"/>
</dbReference>
<keyword evidence="13" id="KW-1185">Reference proteome</keyword>
<evidence type="ECO:0000256" key="1">
    <source>
        <dbReference type="ARBA" id="ARBA00000548"/>
    </source>
</evidence>
<dbReference type="SUPFAM" id="SSF49452">
    <property type="entry name" value="Starch-binding domain-like"/>
    <property type="match status" value="3"/>
</dbReference>
<dbReference type="InterPro" id="IPR013783">
    <property type="entry name" value="Ig-like_fold"/>
</dbReference>
<dbReference type="OrthoDB" id="9802433at2"/>
<keyword evidence="5" id="KW-0378">Hydrolase</keyword>
<keyword evidence="4 10" id="KW-0732">Signal</keyword>
<dbReference type="SUPFAM" id="SSF81296">
    <property type="entry name" value="E set domains"/>
    <property type="match status" value="2"/>
</dbReference>
<dbReference type="STRING" id="504798.SAMN05421871_104299"/>
<dbReference type="InterPro" id="IPR017853">
    <property type="entry name" value="GH"/>
</dbReference>
<sequence>MGRRAKSVLALILGAALAVPLLPQLMPEAAAEPTGRLAVGEVVDIAPGVRSGDKKLAKDALRDDLSGERFYFVMPDRFANGDTGNDRGGSAETDRLKTGFDPADKGFYHGGDLPGLRSKLDYLKGMGITAIWMTPMFANRWVQGSGNDISAGYHGYWTTDFTRLDPHFGTTADMQAVIADAHAKGMKVFFDIVANHTADVIDYAEGKYEYLSTGAQPYLDAQGNVVDIKAAAGKPDFPALDPKSSFPYTPVFRSPGDANAKTPAWLNDPALYHNRGDSTFSGESNEYGDFFGLDDLMTENPKVVKGMQDIFTTWIDTLGIDGYRVDTVKHVNMEFWQALAPHVKAYAAAKGKKDFFVFGEVFSSDTALTSSYTTTGRMQATLDFPFQSGALDYLSGKGSGRLAEVLLADDQYTDADSNAASLPTFLGNHDMGRMAWMLRQERPGVTEDELLKRLKLGNTLMYLWRGNPVVYYGDEQGFAGGGGDKLARQDMFASKTPEFIAEKFVGSDRTGAQDNFVTSHPLYRQLADLASFVDRDPVWADGNQVLRLAEGDTLAFSRITHRDQREYVVVANAGAAASTVDVPVGAPGRKFRTELPTRGEGPTSGQDGKVRVSVPAFSAVVLASTERLPAAAPTPTLVAPAVGTVLDDRVEVRADGITSPFAQATFAARVEGASDWTVLGTDDAAPYRVFADVSKLDRAAVGKKVEFRVVAKDGAGTLGADGAAIKLAAAPPPPGGPGGQSPDWLVVHYNRPAGDYAGWGLHVWGDVETPTDWSTPLPFAGETAYGRFAWVKLKPGATQVGFITHKGDEKDGGDRFAAPAATPQVWLKQGQDTQYPSEVAATGKATVHFQRPSGDYTGFAVRVPGKPDVPLSGRDAFGAVAEIPATATPLDFAVVNGSSTVMSGKLTGAAGWVREGSPTVHPSLAAAENRAVIHYSRPDGDYTDWVLYHWTGSLEPSPGWTQSRPADGRDGFGIYWSVPLAPGAAGLSHIIHKGDTKDPGSDQFLDVGGTGHEVWFLSGSARADGSATYVLPPSTAPAADVDLAKAKAIWVSRDKLVWDLPAVATDGYQVRYDADGRITVVDGQVQGGKVLRLQPSGALAGELAAKFPHLAGKPTFQVRAADAGRIDEALRAQQAAVHVDASGAVRHATGIQLAGALDDRYGSEAVKHSYRPGFSGDQVSTRLWAPTARSVKLRLFGTTAPARDAQPAQVVDLVRDDLTGSWSGSGAWRDRYYQFEVTGWSVPENKFRTIVVTDPYSVALSVDSTHSQFADLGGSGAKPAGWDQQVARGLGGDPTEHGITELHVRDFSIADDTVPEGERGTYRAFTHRESIAMKHLKSLAEAGMDTVHLLPTFDISSIPERRADQQRPDCDLASMPADSPRQQECTRAAAARDGFNWGYDPLHYDVPEGSYATDDAQSGPARARQYREMVQSLHDNGNRVVVDVVYNHTTVSGDAAHSVLDKVVPGYYHRLGPDGAVANSTCCANTATENTMMGKLVVDSVVHWARTYKVDGFRFDLMGHHPKANILAVRAALDALTVERDGVDGRNIRIYGEGWDFGEVAGNARFVQATQPNMAGTGIATFSDRQRDAMRGGGPFDEDPRVQGLASGLAGDLNGSPANGDTAARLVNYTDLAKLGMAGNLADFRFRSTAGAEVRGRDVSYNGSPAGYTAAPGEVITYSDAHDNETLFDALALKLPIGTSMADRVRMQKIAHAPVLLGQGQPFMLAGSEFLRSKSLDRNSYDSGDWFNIYDPSLESNGFGRGLPPAADNQAKWPYMGPVLATSSVKPTSADMRRAVDDTLELLRIRQSSPLFTLADAGAVQEKLSFPAADAGLIVAYLDDTVGVDVDPGRRALLVVVNPFPGEKTVSAPGNEWTAHPLSTDASRAVIGDGSVTVPGRSVVVLSR</sequence>
<evidence type="ECO:0000313" key="13">
    <source>
        <dbReference type="Proteomes" id="UP000199651"/>
    </source>
</evidence>
<dbReference type="EMBL" id="FNJB01000007">
    <property type="protein sequence ID" value="SDP24532.1"/>
    <property type="molecule type" value="Genomic_DNA"/>
</dbReference>
<dbReference type="Pfam" id="PF11852">
    <property type="entry name" value="Pullul_strch_C"/>
    <property type="match status" value="1"/>
</dbReference>
<dbReference type="Gene3D" id="2.60.40.1180">
    <property type="entry name" value="Golgi alpha-mannosidase II"/>
    <property type="match status" value="2"/>
</dbReference>
<dbReference type="CDD" id="cd11341">
    <property type="entry name" value="AmyAc_Pullulanase_LD-like"/>
    <property type="match status" value="1"/>
</dbReference>
<dbReference type="SUPFAM" id="SSF51445">
    <property type="entry name" value="(Trans)glycosidases"/>
    <property type="match status" value="2"/>
</dbReference>
<dbReference type="GO" id="GO:0005975">
    <property type="term" value="P:carbohydrate metabolic process"/>
    <property type="evidence" value="ECO:0007669"/>
    <property type="project" value="InterPro"/>
</dbReference>
<feature type="region of interest" description="Disordered" evidence="9">
    <location>
        <begin position="588"/>
        <end position="609"/>
    </location>
</feature>
<dbReference type="PANTHER" id="PTHR43002">
    <property type="entry name" value="GLYCOGEN DEBRANCHING ENZYME"/>
    <property type="match status" value="1"/>
</dbReference>
<dbReference type="SMART" id="SM00642">
    <property type="entry name" value="Aamy"/>
    <property type="match status" value="1"/>
</dbReference>
<dbReference type="Gene3D" id="2.60.40.10">
    <property type="entry name" value="Immunoglobulins"/>
    <property type="match status" value="1"/>
</dbReference>
<dbReference type="InterPro" id="IPR005323">
    <property type="entry name" value="CBM41_pullulanase"/>
</dbReference>
<dbReference type="Gene3D" id="3.20.20.80">
    <property type="entry name" value="Glycosidases"/>
    <property type="match status" value="2"/>
</dbReference>
<evidence type="ECO:0000256" key="2">
    <source>
        <dbReference type="ARBA" id="ARBA00008061"/>
    </source>
</evidence>
<dbReference type="InterPro" id="IPR013784">
    <property type="entry name" value="Carb-bd-like_fold"/>
</dbReference>
<keyword evidence="7" id="KW-0326">Glycosidase</keyword>
<evidence type="ECO:0000313" key="12">
    <source>
        <dbReference type="EMBL" id="SDP24532.1"/>
    </source>
</evidence>
<dbReference type="Pfam" id="PF03714">
    <property type="entry name" value="PUD"/>
    <property type="match status" value="2"/>
</dbReference>
<dbReference type="InterPro" id="IPR014756">
    <property type="entry name" value="Ig_E-set"/>
</dbReference>
<evidence type="ECO:0000256" key="9">
    <source>
        <dbReference type="SAM" id="MobiDB-lite"/>
    </source>
</evidence>
<evidence type="ECO:0000256" key="5">
    <source>
        <dbReference type="ARBA" id="ARBA00022801"/>
    </source>
</evidence>
<dbReference type="Pfam" id="PF17967">
    <property type="entry name" value="Pullulanase_N2"/>
    <property type="match status" value="1"/>
</dbReference>
<evidence type="ECO:0000259" key="11">
    <source>
        <dbReference type="SMART" id="SM00642"/>
    </source>
</evidence>
<dbReference type="CDD" id="cd10315">
    <property type="entry name" value="CBM41_pullulanase"/>
    <property type="match status" value="2"/>
</dbReference>
<evidence type="ECO:0000256" key="3">
    <source>
        <dbReference type="ARBA" id="ARBA00012595"/>
    </source>
</evidence>
<feature type="domain" description="Glycosyl hydrolase family 13 catalytic" evidence="11">
    <location>
        <begin position="72"/>
        <end position="533"/>
    </location>
</feature>
<evidence type="ECO:0000256" key="6">
    <source>
        <dbReference type="ARBA" id="ARBA00022837"/>
    </source>
</evidence>
<dbReference type="RefSeq" id="WP_091377980.1">
    <property type="nucleotide sequence ID" value="NZ_FNDV01000004.1"/>
</dbReference>
<keyword evidence="6" id="KW-0106">Calcium</keyword>
<dbReference type="InterPro" id="IPR011839">
    <property type="entry name" value="Pullul_strch"/>
</dbReference>
<dbReference type="EC" id="3.2.1.1" evidence="3"/>
<evidence type="ECO:0000256" key="4">
    <source>
        <dbReference type="ARBA" id="ARBA00022729"/>
    </source>
</evidence>
<protein>
    <recommendedName>
        <fullName evidence="3">alpha-amylase</fullName>
        <ecNumber evidence="3">3.2.1.1</ecNumber>
    </recommendedName>
    <alternativeName>
        <fullName evidence="8">1,4-alpha-D-glucan glucanohydrolase</fullName>
    </alternativeName>
</protein>
<dbReference type="GO" id="GO:0030246">
    <property type="term" value="F:carbohydrate binding"/>
    <property type="evidence" value="ECO:0007669"/>
    <property type="project" value="InterPro"/>
</dbReference>
<dbReference type="InterPro" id="IPR024561">
    <property type="entry name" value="Pullul_strch_C"/>
</dbReference>
<dbReference type="NCBIfam" id="TIGR02103">
    <property type="entry name" value="pullul_strch"/>
    <property type="match status" value="1"/>
</dbReference>
<gene>
    <name evidence="12" type="ORF">SAMN05192558_107300</name>
</gene>
<evidence type="ECO:0000256" key="8">
    <source>
        <dbReference type="ARBA" id="ARBA00030238"/>
    </source>
</evidence>
<dbReference type="InterPro" id="IPR040671">
    <property type="entry name" value="Pullulanase_N2"/>
</dbReference>
<organism evidence="12 13">
    <name type="scientific">Actinokineospora alba</name>
    <dbReference type="NCBI Taxonomy" id="504798"/>
    <lineage>
        <taxon>Bacteria</taxon>
        <taxon>Bacillati</taxon>
        <taxon>Actinomycetota</taxon>
        <taxon>Actinomycetes</taxon>
        <taxon>Pseudonocardiales</taxon>
        <taxon>Pseudonocardiaceae</taxon>
        <taxon>Actinokineospora</taxon>
    </lineage>
</organism>
<dbReference type="InterPro" id="IPR006047">
    <property type="entry name" value="GH13_cat_dom"/>
</dbReference>
<accession>A0A1H0R4S1</accession>
<comment type="catalytic activity">
    <reaction evidence="1">
        <text>Endohydrolysis of (1-&gt;4)-alpha-D-glucosidic linkages in polysaccharides containing three or more (1-&gt;4)-alpha-linked D-glucose units.</text>
        <dbReference type="EC" id="3.2.1.1"/>
    </reaction>
</comment>
<proteinExistence type="inferred from homology"/>
<dbReference type="Pfam" id="PF00128">
    <property type="entry name" value="Alpha-amylase"/>
    <property type="match status" value="1"/>
</dbReference>
<dbReference type="InterPro" id="IPR013780">
    <property type="entry name" value="Glyco_hydro_b"/>
</dbReference>